<keyword evidence="3" id="KW-1185">Reference proteome</keyword>
<protein>
    <recommendedName>
        <fullName evidence="4">C2H2-type domain-containing protein</fullName>
    </recommendedName>
</protein>
<reference evidence="1 3" key="1">
    <citation type="journal article" date="2019" name="Sci. Rep.">
        <title>Orb-weaving spider Araneus ventricosus genome elucidates the spidroin gene catalogue.</title>
        <authorList>
            <person name="Kono N."/>
            <person name="Nakamura H."/>
            <person name="Ohtoshi R."/>
            <person name="Moran D.A.P."/>
            <person name="Shinohara A."/>
            <person name="Yoshida Y."/>
            <person name="Fujiwara M."/>
            <person name="Mori M."/>
            <person name="Tomita M."/>
            <person name="Arakawa K."/>
        </authorList>
    </citation>
    <scope>NUCLEOTIDE SEQUENCE [LARGE SCALE GENOMIC DNA]</scope>
</reference>
<name>A0A4Y2SGC0_ARAVE</name>
<comment type="caution">
    <text evidence="1">The sequence shown here is derived from an EMBL/GenBank/DDBJ whole genome shotgun (WGS) entry which is preliminary data.</text>
</comment>
<accession>A0A4Y2SGC0</accession>
<organism evidence="1 3">
    <name type="scientific">Araneus ventricosus</name>
    <name type="common">Orbweaver spider</name>
    <name type="synonym">Epeira ventricosa</name>
    <dbReference type="NCBI Taxonomy" id="182803"/>
    <lineage>
        <taxon>Eukaryota</taxon>
        <taxon>Metazoa</taxon>
        <taxon>Ecdysozoa</taxon>
        <taxon>Arthropoda</taxon>
        <taxon>Chelicerata</taxon>
        <taxon>Arachnida</taxon>
        <taxon>Araneae</taxon>
        <taxon>Araneomorphae</taxon>
        <taxon>Entelegynae</taxon>
        <taxon>Araneoidea</taxon>
        <taxon>Araneidae</taxon>
        <taxon>Araneus</taxon>
    </lineage>
</organism>
<dbReference type="AlphaFoldDB" id="A0A4Y2SGC0"/>
<sequence>MSLYLTLPSDNSMAYFPENKISHYITRLPSPLQLHGEWELALTQFIYPHTWYNVNEKNNLIGFDLGDNKVIGRRVPPGFYETVPDILKGIALEEFRDKITFKFNESTKRVQIKVKGKARVILHDGLSQMLGFDPIEIVSNHPNVETVVESPLVADPCAHYRVLFLYTDIVEPQIVGDVFAPLLCIVNVTGSDGEMVCVQYDRPHYIPLSRKIIDTIEIVIRTHRAKSLVECPVPLNKIPIVERLNNLLINVFGYEENEVFPLYVSKRVDEDCINLLLIANEETQHYCLIRNMSRLLGDLTKHKTKHHYCYRCLHRFVKVETLKEHLQYCNDHSPQHIKIPAKGENFIKFQNVHYQHPLPYIIYADFELLIVKEVHTSGNTEIIARHEACGYAYVIIGPDGRSVKPISVYRGKNAVKHFMENILKEKEELAPKLTSTVPISMTPQEE</sequence>
<evidence type="ECO:0008006" key="4">
    <source>
        <dbReference type="Google" id="ProtNLM"/>
    </source>
</evidence>
<dbReference type="PANTHER" id="PTHR31511:SF12">
    <property type="entry name" value="RHO TERMINATION FACTOR N-TERMINAL DOMAIN-CONTAINING PROTEIN"/>
    <property type="match status" value="1"/>
</dbReference>
<proteinExistence type="predicted"/>
<dbReference type="OrthoDB" id="6436643at2759"/>
<evidence type="ECO:0000313" key="2">
    <source>
        <dbReference type="EMBL" id="GBN86935.1"/>
    </source>
</evidence>
<evidence type="ECO:0000313" key="3">
    <source>
        <dbReference type="Proteomes" id="UP000499080"/>
    </source>
</evidence>
<dbReference type="Proteomes" id="UP000499080">
    <property type="component" value="Unassembled WGS sequence"/>
</dbReference>
<evidence type="ECO:0000313" key="1">
    <source>
        <dbReference type="EMBL" id="GBN86931.1"/>
    </source>
</evidence>
<dbReference type="EMBL" id="BGPR01021546">
    <property type="protein sequence ID" value="GBN86931.1"/>
    <property type="molecule type" value="Genomic_DNA"/>
</dbReference>
<gene>
    <name evidence="2" type="ORF">AVEN_139540_1</name>
    <name evidence="1" type="ORF">AVEN_28840_1</name>
</gene>
<dbReference type="PANTHER" id="PTHR31511">
    <property type="entry name" value="PROTEIN CBG23764"/>
    <property type="match status" value="1"/>
</dbReference>
<dbReference type="EMBL" id="BGPR01021547">
    <property type="protein sequence ID" value="GBN86935.1"/>
    <property type="molecule type" value="Genomic_DNA"/>
</dbReference>